<dbReference type="GO" id="GO:0004803">
    <property type="term" value="F:transposase activity"/>
    <property type="evidence" value="ECO:0007669"/>
    <property type="project" value="InterPro"/>
</dbReference>
<dbReference type="InterPro" id="IPR036515">
    <property type="entry name" value="Transposase_17_sf"/>
</dbReference>
<dbReference type="PANTHER" id="PTHR34322:SF2">
    <property type="entry name" value="TRANSPOSASE IS200-LIKE DOMAIN-CONTAINING PROTEIN"/>
    <property type="match status" value="1"/>
</dbReference>
<organism evidence="2 3">
    <name type="scientific">Candidatus Tagabacteria bacterium RIFCSPLOWO2_01_FULL_42_9</name>
    <dbReference type="NCBI Taxonomy" id="1802296"/>
    <lineage>
        <taxon>Bacteria</taxon>
        <taxon>Candidatus Tagaibacteriota</taxon>
    </lineage>
</organism>
<evidence type="ECO:0000313" key="2">
    <source>
        <dbReference type="EMBL" id="OHA14979.1"/>
    </source>
</evidence>
<evidence type="ECO:0000313" key="3">
    <source>
        <dbReference type="Proteomes" id="UP000178116"/>
    </source>
</evidence>
<dbReference type="GO" id="GO:0003677">
    <property type="term" value="F:DNA binding"/>
    <property type="evidence" value="ECO:0007669"/>
    <property type="project" value="InterPro"/>
</dbReference>
<gene>
    <name evidence="2" type="ORF">A3A10_01640</name>
</gene>
<proteinExistence type="predicted"/>
<dbReference type="SMART" id="SM01321">
    <property type="entry name" value="Y1_Tnp"/>
    <property type="match status" value="1"/>
</dbReference>
<evidence type="ECO:0000259" key="1">
    <source>
        <dbReference type="SMART" id="SM01321"/>
    </source>
</evidence>
<dbReference type="GO" id="GO:0006313">
    <property type="term" value="P:DNA transposition"/>
    <property type="evidence" value="ECO:0007669"/>
    <property type="project" value="InterPro"/>
</dbReference>
<feature type="domain" description="Transposase IS200-like" evidence="1">
    <location>
        <begin position="48"/>
        <end position="137"/>
    </location>
</feature>
<reference evidence="2 3" key="1">
    <citation type="journal article" date="2016" name="Nat. Commun.">
        <title>Thousands of microbial genomes shed light on interconnected biogeochemical processes in an aquifer system.</title>
        <authorList>
            <person name="Anantharaman K."/>
            <person name="Brown C.T."/>
            <person name="Hug L.A."/>
            <person name="Sharon I."/>
            <person name="Castelle C.J."/>
            <person name="Probst A.J."/>
            <person name="Thomas B.C."/>
            <person name="Singh A."/>
            <person name="Wilkins M.J."/>
            <person name="Karaoz U."/>
            <person name="Brodie E.L."/>
            <person name="Williams K.H."/>
            <person name="Hubbard S.S."/>
            <person name="Banfield J.F."/>
        </authorList>
    </citation>
    <scope>NUCLEOTIDE SEQUENCE [LARGE SCALE GENOMIC DNA]</scope>
</reference>
<dbReference type="PANTHER" id="PTHR34322">
    <property type="entry name" value="TRANSPOSASE, Y1_TNP DOMAIN-CONTAINING"/>
    <property type="match status" value="1"/>
</dbReference>
<dbReference type="AlphaFoldDB" id="A0A1G2LVS6"/>
<name>A0A1G2LVS6_9BACT</name>
<dbReference type="Gene3D" id="3.30.70.1290">
    <property type="entry name" value="Transposase IS200-like"/>
    <property type="match status" value="1"/>
</dbReference>
<dbReference type="Proteomes" id="UP000178116">
    <property type="component" value="Unassembled WGS sequence"/>
</dbReference>
<accession>A0A1G2LVS6</accession>
<dbReference type="InterPro" id="IPR002686">
    <property type="entry name" value="Transposase_17"/>
</dbReference>
<dbReference type="SUPFAM" id="SSF143422">
    <property type="entry name" value="Transposase IS200-like"/>
    <property type="match status" value="1"/>
</dbReference>
<protein>
    <recommendedName>
        <fullName evidence="1">Transposase IS200-like domain-containing protein</fullName>
    </recommendedName>
</protein>
<comment type="caution">
    <text evidence="2">The sequence shown here is derived from an EMBL/GenBank/DDBJ whole genome shotgun (WGS) entry which is preliminary data.</text>
</comment>
<dbReference type="EMBL" id="MHRA01000032">
    <property type="protein sequence ID" value="OHA14979.1"/>
    <property type="molecule type" value="Genomic_DNA"/>
</dbReference>
<sequence length="219" mass="26120">MDAQDYFRFIHNLFEFNDEAPAENIYYKLPQLQAYESKAQSYEVQLRKIGVGVEKKTRKLLVEIMIFTLMPNHFHLLLRQKKEGGIVRFMQKLGTGYTNYFNKKYERVGSLFQGRFKAVLTGKESHLFYLPFYIHTNPLDLLFHDWQEKGIKNYQSAMKFLETYRWSSFPDYIDKKNFPSITQRGFLSDFLGDAKQYREDTLKWLKDSNSEAIEKVILE</sequence>
<dbReference type="Pfam" id="PF01797">
    <property type="entry name" value="Y1_Tnp"/>
    <property type="match status" value="1"/>
</dbReference>